<evidence type="ECO:0000313" key="6">
    <source>
        <dbReference type="EMBL" id="MBC2604728.1"/>
    </source>
</evidence>
<evidence type="ECO:0000256" key="2">
    <source>
        <dbReference type="ARBA" id="ARBA00023125"/>
    </source>
</evidence>
<dbReference type="SMART" id="SM00100">
    <property type="entry name" value="cNMP"/>
    <property type="match status" value="1"/>
</dbReference>
<dbReference type="SUPFAM" id="SSF51206">
    <property type="entry name" value="cAMP-binding domain-like"/>
    <property type="match status" value="1"/>
</dbReference>
<evidence type="ECO:0000256" key="1">
    <source>
        <dbReference type="ARBA" id="ARBA00023015"/>
    </source>
</evidence>
<dbReference type="PANTHER" id="PTHR24567:SF68">
    <property type="entry name" value="DNA-BINDING TRANSCRIPTIONAL DUAL REGULATOR CRP"/>
    <property type="match status" value="1"/>
</dbReference>
<dbReference type="CDD" id="cd00038">
    <property type="entry name" value="CAP_ED"/>
    <property type="match status" value="1"/>
</dbReference>
<dbReference type="PROSITE" id="PS50042">
    <property type="entry name" value="CNMP_BINDING_3"/>
    <property type="match status" value="1"/>
</dbReference>
<feature type="domain" description="HTH crp-type" evidence="5">
    <location>
        <begin position="149"/>
        <end position="218"/>
    </location>
</feature>
<dbReference type="GO" id="GO:0003700">
    <property type="term" value="F:DNA-binding transcription factor activity"/>
    <property type="evidence" value="ECO:0007669"/>
    <property type="project" value="TreeGrafter"/>
</dbReference>
<dbReference type="InterPro" id="IPR018490">
    <property type="entry name" value="cNMP-bd_dom_sf"/>
</dbReference>
<dbReference type="CDD" id="cd00092">
    <property type="entry name" value="HTH_CRP"/>
    <property type="match status" value="1"/>
</dbReference>
<dbReference type="AlphaFoldDB" id="A0A7X1E736"/>
<organism evidence="6 7">
    <name type="scientific">Pelagicoccus albus</name>
    <dbReference type="NCBI Taxonomy" id="415222"/>
    <lineage>
        <taxon>Bacteria</taxon>
        <taxon>Pseudomonadati</taxon>
        <taxon>Verrucomicrobiota</taxon>
        <taxon>Opitutia</taxon>
        <taxon>Puniceicoccales</taxon>
        <taxon>Pelagicoccaceae</taxon>
        <taxon>Pelagicoccus</taxon>
    </lineage>
</organism>
<dbReference type="PROSITE" id="PS51063">
    <property type="entry name" value="HTH_CRP_2"/>
    <property type="match status" value="1"/>
</dbReference>
<dbReference type="Pfam" id="PF00027">
    <property type="entry name" value="cNMP_binding"/>
    <property type="match status" value="1"/>
</dbReference>
<accession>A0A7X1E736</accession>
<dbReference type="RefSeq" id="WP_185658706.1">
    <property type="nucleotide sequence ID" value="NZ_CAWPOO010000001.1"/>
</dbReference>
<reference evidence="6 7" key="1">
    <citation type="submission" date="2020-07" db="EMBL/GenBank/DDBJ databases">
        <authorList>
            <person name="Feng X."/>
        </authorList>
    </citation>
    <scope>NUCLEOTIDE SEQUENCE [LARGE SCALE GENOMIC DNA]</scope>
    <source>
        <strain evidence="6 7">JCM23202</strain>
    </source>
</reference>
<dbReference type="SUPFAM" id="SSF46785">
    <property type="entry name" value="Winged helix' DNA-binding domain"/>
    <property type="match status" value="1"/>
</dbReference>
<dbReference type="InterPro" id="IPR036390">
    <property type="entry name" value="WH_DNA-bd_sf"/>
</dbReference>
<dbReference type="Gene3D" id="1.10.10.10">
    <property type="entry name" value="Winged helix-like DNA-binding domain superfamily/Winged helix DNA-binding domain"/>
    <property type="match status" value="1"/>
</dbReference>
<keyword evidence="1" id="KW-0805">Transcription regulation</keyword>
<dbReference type="PANTHER" id="PTHR24567">
    <property type="entry name" value="CRP FAMILY TRANSCRIPTIONAL REGULATORY PROTEIN"/>
    <property type="match status" value="1"/>
</dbReference>
<dbReference type="InterPro" id="IPR036388">
    <property type="entry name" value="WH-like_DNA-bd_sf"/>
</dbReference>
<dbReference type="SMART" id="SM00419">
    <property type="entry name" value="HTH_CRP"/>
    <property type="match status" value="1"/>
</dbReference>
<comment type="caution">
    <text evidence="6">The sequence shown here is derived from an EMBL/GenBank/DDBJ whole genome shotgun (WGS) entry which is preliminary data.</text>
</comment>
<keyword evidence="2" id="KW-0238">DNA-binding</keyword>
<dbReference type="Gene3D" id="2.60.120.10">
    <property type="entry name" value="Jelly Rolls"/>
    <property type="match status" value="1"/>
</dbReference>
<dbReference type="InterPro" id="IPR014710">
    <property type="entry name" value="RmlC-like_jellyroll"/>
</dbReference>
<dbReference type="InterPro" id="IPR012318">
    <property type="entry name" value="HTH_CRP"/>
</dbReference>
<feature type="domain" description="Cyclic nucleotide-binding" evidence="4">
    <location>
        <begin position="15"/>
        <end position="135"/>
    </location>
</feature>
<sequence>MDLAKIETALSRTTLFQGLAQEDLSNLAEICFERVYEKSAVIMSEGQAASGFFIVAEGEVKVYKSNSEGKEKILHLCGPGESFAEVVVFYGKPYPASASAIKRTRLLAIPRDRFVALLEKDTSLSLNMLANLSMKLRRFSSQIEDLALREVPARIASHIVFLSDSQGGKSRVTLRTSKAQLANLLGTTPESLSRTLANMVSRGLIALEGRSVELLDLDGLRDLAS</sequence>
<dbReference type="InterPro" id="IPR050397">
    <property type="entry name" value="Env_Response_Regulators"/>
</dbReference>
<evidence type="ECO:0000259" key="4">
    <source>
        <dbReference type="PROSITE" id="PS50042"/>
    </source>
</evidence>
<dbReference type="Proteomes" id="UP000526501">
    <property type="component" value="Unassembled WGS sequence"/>
</dbReference>
<evidence type="ECO:0000313" key="7">
    <source>
        <dbReference type="Proteomes" id="UP000526501"/>
    </source>
</evidence>
<dbReference type="Pfam" id="PF13545">
    <property type="entry name" value="HTH_Crp_2"/>
    <property type="match status" value="1"/>
</dbReference>
<dbReference type="GO" id="GO:0003677">
    <property type="term" value="F:DNA binding"/>
    <property type="evidence" value="ECO:0007669"/>
    <property type="project" value="UniProtKB-KW"/>
</dbReference>
<evidence type="ECO:0000259" key="5">
    <source>
        <dbReference type="PROSITE" id="PS51063"/>
    </source>
</evidence>
<protein>
    <submittedName>
        <fullName evidence="6">Crp/Fnr family transcriptional regulator</fullName>
    </submittedName>
</protein>
<proteinExistence type="predicted"/>
<keyword evidence="3" id="KW-0804">Transcription</keyword>
<dbReference type="EMBL" id="JACHVC010000001">
    <property type="protein sequence ID" value="MBC2604728.1"/>
    <property type="molecule type" value="Genomic_DNA"/>
</dbReference>
<dbReference type="InterPro" id="IPR000595">
    <property type="entry name" value="cNMP-bd_dom"/>
</dbReference>
<gene>
    <name evidence="6" type="ORF">H5P27_01525</name>
</gene>
<name>A0A7X1E736_9BACT</name>
<evidence type="ECO:0000256" key="3">
    <source>
        <dbReference type="ARBA" id="ARBA00023163"/>
    </source>
</evidence>
<keyword evidence="7" id="KW-1185">Reference proteome</keyword>
<dbReference type="GO" id="GO:0005829">
    <property type="term" value="C:cytosol"/>
    <property type="evidence" value="ECO:0007669"/>
    <property type="project" value="TreeGrafter"/>
</dbReference>